<evidence type="ECO:0000259" key="6">
    <source>
        <dbReference type="PROSITE" id="PS50888"/>
    </source>
</evidence>
<sequence length="106" mass="11738">IKLRRTANARERDRTYNVNNAFHHLRSIIPTEPADRKLSKIETIRLATSYIAHLHTVINTDLHLHQQPCLMSGACEGVDDGGDNGPTIICTFCLSASKAHSNGVTF</sequence>
<dbReference type="KEGG" id="hro:HELRODRAFT_91618"/>
<reference evidence="9" key="1">
    <citation type="submission" date="2012-12" db="EMBL/GenBank/DDBJ databases">
        <authorList>
            <person name="Hellsten U."/>
            <person name="Grimwood J."/>
            <person name="Chapman J.A."/>
            <person name="Shapiro H."/>
            <person name="Aerts A."/>
            <person name="Otillar R.P."/>
            <person name="Terry A.Y."/>
            <person name="Boore J.L."/>
            <person name="Simakov O."/>
            <person name="Marletaz F."/>
            <person name="Cho S.-J."/>
            <person name="Edsinger-Gonzales E."/>
            <person name="Havlak P."/>
            <person name="Kuo D.-H."/>
            <person name="Larsson T."/>
            <person name="Lv J."/>
            <person name="Arendt D."/>
            <person name="Savage R."/>
            <person name="Osoegawa K."/>
            <person name="de Jong P."/>
            <person name="Lindberg D.R."/>
            <person name="Seaver E.C."/>
            <person name="Weisblat D.A."/>
            <person name="Putnam N.H."/>
            <person name="Grigoriev I.V."/>
            <person name="Rokhsar D.S."/>
        </authorList>
    </citation>
    <scope>NUCLEOTIDE SEQUENCE</scope>
</reference>
<dbReference type="Gene3D" id="4.10.280.10">
    <property type="entry name" value="Helix-loop-helix DNA-binding domain"/>
    <property type="match status" value="1"/>
</dbReference>
<dbReference type="AlphaFoldDB" id="T1G863"/>
<dbReference type="PANTHER" id="PTHR23349">
    <property type="entry name" value="BASIC HELIX-LOOP-HELIX TRANSCRIPTION FACTOR, TWIST"/>
    <property type="match status" value="1"/>
</dbReference>
<dbReference type="PROSITE" id="PS50888">
    <property type="entry name" value="BHLH"/>
    <property type="match status" value="1"/>
</dbReference>
<keyword evidence="3" id="KW-0238">DNA-binding</keyword>
<dbReference type="OrthoDB" id="10055449at2759"/>
<dbReference type="GeneID" id="20217260"/>
<evidence type="ECO:0000256" key="2">
    <source>
        <dbReference type="ARBA" id="ARBA00023015"/>
    </source>
</evidence>
<gene>
    <name evidence="8" type="primary">20217260</name>
    <name evidence="7" type="ORF">HELRODRAFT_91618</name>
</gene>
<dbReference type="InterPro" id="IPR011598">
    <property type="entry name" value="bHLH_dom"/>
</dbReference>
<dbReference type="GO" id="GO:0005634">
    <property type="term" value="C:nucleus"/>
    <property type="evidence" value="ECO:0007669"/>
    <property type="project" value="UniProtKB-SubCell"/>
</dbReference>
<reference evidence="7 9" key="2">
    <citation type="journal article" date="2013" name="Nature">
        <title>Insights into bilaterian evolution from three spiralian genomes.</title>
        <authorList>
            <person name="Simakov O."/>
            <person name="Marletaz F."/>
            <person name="Cho S.J."/>
            <person name="Edsinger-Gonzales E."/>
            <person name="Havlak P."/>
            <person name="Hellsten U."/>
            <person name="Kuo D.H."/>
            <person name="Larsson T."/>
            <person name="Lv J."/>
            <person name="Arendt D."/>
            <person name="Savage R."/>
            <person name="Osoegawa K."/>
            <person name="de Jong P."/>
            <person name="Grimwood J."/>
            <person name="Chapman J.A."/>
            <person name="Shapiro H."/>
            <person name="Aerts A."/>
            <person name="Otillar R.P."/>
            <person name="Terry A.Y."/>
            <person name="Boore J.L."/>
            <person name="Grigoriev I.V."/>
            <person name="Lindberg D.R."/>
            <person name="Seaver E.C."/>
            <person name="Weisblat D.A."/>
            <person name="Putnam N.H."/>
            <person name="Rokhsar D.S."/>
        </authorList>
    </citation>
    <scope>NUCLEOTIDE SEQUENCE</scope>
</reference>
<evidence type="ECO:0000256" key="3">
    <source>
        <dbReference type="ARBA" id="ARBA00023125"/>
    </source>
</evidence>
<dbReference type="OMA" id="MNEETWE"/>
<evidence type="ECO:0000256" key="1">
    <source>
        <dbReference type="ARBA" id="ARBA00004123"/>
    </source>
</evidence>
<keyword evidence="5" id="KW-0539">Nucleus</keyword>
<evidence type="ECO:0000313" key="9">
    <source>
        <dbReference type="Proteomes" id="UP000015101"/>
    </source>
</evidence>
<dbReference type="GO" id="GO:0046983">
    <property type="term" value="F:protein dimerization activity"/>
    <property type="evidence" value="ECO:0007669"/>
    <property type="project" value="InterPro"/>
</dbReference>
<keyword evidence="9" id="KW-1185">Reference proteome</keyword>
<dbReference type="PANTHER" id="PTHR23349:SF42">
    <property type="entry name" value="BHLH DOMAIN-CONTAINING PROTEIN"/>
    <property type="match status" value="1"/>
</dbReference>
<dbReference type="GO" id="GO:0006357">
    <property type="term" value="P:regulation of transcription by RNA polymerase II"/>
    <property type="evidence" value="ECO:0000318"/>
    <property type="project" value="GO_Central"/>
</dbReference>
<dbReference type="EnsemblMetazoa" id="HelroT91618">
    <property type="protein sequence ID" value="HelroP91618"/>
    <property type="gene ID" value="HelroG91618"/>
</dbReference>
<dbReference type="GO" id="GO:0032502">
    <property type="term" value="P:developmental process"/>
    <property type="evidence" value="ECO:0000318"/>
    <property type="project" value="GO_Central"/>
</dbReference>
<name>T1G863_HELRO</name>
<comment type="subcellular location">
    <subcellularLocation>
        <location evidence="1">Nucleus</location>
    </subcellularLocation>
</comment>
<dbReference type="CDD" id="cd11465">
    <property type="entry name" value="bHLH_TS_scleraxis_like"/>
    <property type="match status" value="1"/>
</dbReference>
<protein>
    <recommendedName>
        <fullName evidence="6">BHLH domain-containing protein</fullName>
    </recommendedName>
</protein>
<evidence type="ECO:0000313" key="8">
    <source>
        <dbReference type="EnsemblMetazoa" id="HelroP91618"/>
    </source>
</evidence>
<organism evidence="8 9">
    <name type="scientific">Helobdella robusta</name>
    <name type="common">Californian leech</name>
    <dbReference type="NCBI Taxonomy" id="6412"/>
    <lineage>
        <taxon>Eukaryota</taxon>
        <taxon>Metazoa</taxon>
        <taxon>Spiralia</taxon>
        <taxon>Lophotrochozoa</taxon>
        <taxon>Annelida</taxon>
        <taxon>Clitellata</taxon>
        <taxon>Hirudinea</taxon>
        <taxon>Rhynchobdellida</taxon>
        <taxon>Glossiphoniidae</taxon>
        <taxon>Helobdella</taxon>
    </lineage>
</organism>
<dbReference type="STRING" id="6412.T1G863"/>
<dbReference type="eggNOG" id="KOG4029">
    <property type="taxonomic scope" value="Eukaryota"/>
</dbReference>
<keyword evidence="2" id="KW-0805">Transcription regulation</keyword>
<dbReference type="GO" id="GO:0000977">
    <property type="term" value="F:RNA polymerase II transcription regulatory region sequence-specific DNA binding"/>
    <property type="evidence" value="ECO:0000318"/>
    <property type="project" value="GO_Central"/>
</dbReference>
<reference evidence="8" key="3">
    <citation type="submission" date="2015-06" db="UniProtKB">
        <authorList>
            <consortium name="EnsemblMetazoa"/>
        </authorList>
    </citation>
    <scope>IDENTIFICATION</scope>
</reference>
<proteinExistence type="predicted"/>
<feature type="domain" description="BHLH" evidence="6">
    <location>
        <begin position="2"/>
        <end position="54"/>
    </location>
</feature>
<accession>T1G863</accession>
<evidence type="ECO:0000256" key="4">
    <source>
        <dbReference type="ARBA" id="ARBA00023163"/>
    </source>
</evidence>
<dbReference type="InterPro" id="IPR050283">
    <property type="entry name" value="E-box_TF_Regulators"/>
</dbReference>
<dbReference type="Pfam" id="PF00010">
    <property type="entry name" value="HLH"/>
    <property type="match status" value="1"/>
</dbReference>
<dbReference type="EMBL" id="KB095840">
    <property type="protein sequence ID" value="ESO11221.1"/>
    <property type="molecule type" value="Genomic_DNA"/>
</dbReference>
<dbReference type="InterPro" id="IPR036638">
    <property type="entry name" value="HLH_DNA-bd_sf"/>
</dbReference>
<dbReference type="SMART" id="SM00353">
    <property type="entry name" value="HLH"/>
    <property type="match status" value="1"/>
</dbReference>
<evidence type="ECO:0000313" key="7">
    <source>
        <dbReference type="EMBL" id="ESO11221.1"/>
    </source>
</evidence>
<dbReference type="InParanoid" id="T1G863"/>
<dbReference type="SUPFAM" id="SSF47459">
    <property type="entry name" value="HLH, helix-loop-helix DNA-binding domain"/>
    <property type="match status" value="1"/>
</dbReference>
<dbReference type="HOGENOM" id="CLU_115077_1_1_1"/>
<dbReference type="RefSeq" id="XP_009010676.1">
    <property type="nucleotide sequence ID" value="XM_009012428.1"/>
</dbReference>
<dbReference type="Proteomes" id="UP000015101">
    <property type="component" value="Unassembled WGS sequence"/>
</dbReference>
<dbReference type="CTD" id="20217260"/>
<dbReference type="FunFam" id="4.10.280.10:FF:000010">
    <property type="entry name" value="Scleraxis bHLH transcription factor"/>
    <property type="match status" value="1"/>
</dbReference>
<evidence type="ECO:0000256" key="5">
    <source>
        <dbReference type="ARBA" id="ARBA00023242"/>
    </source>
</evidence>
<dbReference type="GO" id="GO:0000981">
    <property type="term" value="F:DNA-binding transcription factor activity, RNA polymerase II-specific"/>
    <property type="evidence" value="ECO:0000318"/>
    <property type="project" value="GO_Central"/>
</dbReference>
<keyword evidence="4" id="KW-0804">Transcription</keyword>
<dbReference type="FunCoup" id="T1G863">
    <property type="interactions" value="18"/>
</dbReference>
<dbReference type="EMBL" id="AMQM01008746">
    <property type="status" value="NOT_ANNOTATED_CDS"/>
    <property type="molecule type" value="Genomic_DNA"/>
</dbReference>